<feature type="chain" id="PRO_5046869961" evidence="2">
    <location>
        <begin position="19"/>
        <end position="413"/>
    </location>
</feature>
<evidence type="ECO:0000256" key="2">
    <source>
        <dbReference type="SAM" id="SignalP"/>
    </source>
</evidence>
<dbReference type="InterPro" id="IPR051922">
    <property type="entry name" value="Bact_Sporulation_Assoc"/>
</dbReference>
<dbReference type="EMBL" id="JBHLVO010000047">
    <property type="protein sequence ID" value="MFC0274812.1"/>
    <property type="molecule type" value="Genomic_DNA"/>
</dbReference>
<dbReference type="PANTHER" id="PTHR30032:SF4">
    <property type="entry name" value="AMIDASE ENHANCER"/>
    <property type="match status" value="1"/>
</dbReference>
<name>A0ABV6GPM2_9BACI</name>
<proteinExistence type="predicted"/>
<comment type="caution">
    <text evidence="3">The sequence shown here is derived from an EMBL/GenBank/DDBJ whole genome shotgun (WGS) entry which is preliminary data.</text>
</comment>
<dbReference type="RefSeq" id="WP_378939433.1">
    <property type="nucleotide sequence ID" value="NZ_JBHLVO010000047.1"/>
</dbReference>
<feature type="signal peptide" evidence="2">
    <location>
        <begin position="1"/>
        <end position="18"/>
    </location>
</feature>
<dbReference type="Proteomes" id="UP001589854">
    <property type="component" value="Unassembled WGS sequence"/>
</dbReference>
<protein>
    <submittedName>
        <fullName evidence="3">Cell wall-binding repeat-containing protein</fullName>
    </submittedName>
</protein>
<evidence type="ECO:0000313" key="4">
    <source>
        <dbReference type="Proteomes" id="UP001589854"/>
    </source>
</evidence>
<keyword evidence="2" id="KW-0732">Signal</keyword>
<accession>A0ABV6GPM2</accession>
<dbReference type="PANTHER" id="PTHR30032">
    <property type="entry name" value="N-ACETYLMURAMOYL-L-ALANINE AMIDASE-RELATED"/>
    <property type="match status" value="1"/>
</dbReference>
<evidence type="ECO:0000313" key="3">
    <source>
        <dbReference type="EMBL" id="MFC0274812.1"/>
    </source>
</evidence>
<feature type="region of interest" description="Disordered" evidence="1">
    <location>
        <begin position="26"/>
        <end position="52"/>
    </location>
</feature>
<gene>
    <name evidence="3" type="ORF">ACFFIX_26230</name>
</gene>
<sequence>MRKINVLTILIVILSLNSACTNLTKDNTQEEQEEKVEEFSTEPTDFNPHATEGLLTRNTKNVTRLNSSDKTEFAVLVSQTVWAATHKENQPRTVILTVVEDWQISMASAKLIQHPNNGPILFIEKDHIPDLTLKEIKRLNPIGNADGTQVMIMGDVSASIYTELEDYQVEGINSSNPAEFALLVDDKYAESSNGVYPNNVIIVSQEEEAKLYSLPAINWISNMPEPILFVSKDNIPLETKTALENRNSKANIYILGPENIIPTDVEEQLKEYGSVKRISGSDPISNSISFAKYKDEKIMVGWGAANPGLDLSFVSTKTPELAKGAASLGKQTPMIFLEDGELNEDIYTFLAEVKPVYTKETTDIASNHAFINGTDEVIPFKSQGIIDEKLAIVFDNEQQEIISAEEKDDGHGH</sequence>
<feature type="compositionally biased region" description="Acidic residues" evidence="1">
    <location>
        <begin position="29"/>
        <end position="40"/>
    </location>
</feature>
<evidence type="ECO:0000256" key="1">
    <source>
        <dbReference type="SAM" id="MobiDB-lite"/>
    </source>
</evidence>
<keyword evidence="4" id="KW-1185">Reference proteome</keyword>
<reference evidence="3 4" key="1">
    <citation type="submission" date="2024-09" db="EMBL/GenBank/DDBJ databases">
        <authorList>
            <person name="Sun Q."/>
            <person name="Mori K."/>
        </authorList>
    </citation>
    <scope>NUCLEOTIDE SEQUENCE [LARGE SCALE GENOMIC DNA]</scope>
    <source>
        <strain evidence="3 4">CCM 7228</strain>
    </source>
</reference>
<organism evidence="3 4">
    <name type="scientific">Metabacillus herbersteinensis</name>
    <dbReference type="NCBI Taxonomy" id="283816"/>
    <lineage>
        <taxon>Bacteria</taxon>
        <taxon>Bacillati</taxon>
        <taxon>Bacillota</taxon>
        <taxon>Bacilli</taxon>
        <taxon>Bacillales</taxon>
        <taxon>Bacillaceae</taxon>
        <taxon>Metabacillus</taxon>
    </lineage>
</organism>